<comment type="caution">
    <text evidence="2">The sequence shown here is derived from an EMBL/GenBank/DDBJ whole genome shotgun (WGS) entry which is preliminary data.</text>
</comment>
<keyword evidence="1" id="KW-0472">Membrane</keyword>
<feature type="transmembrane region" description="Helical" evidence="1">
    <location>
        <begin position="35"/>
        <end position="52"/>
    </location>
</feature>
<proteinExistence type="predicted"/>
<evidence type="ECO:0000313" key="2">
    <source>
        <dbReference type="EMBL" id="KAF5767399.1"/>
    </source>
</evidence>
<dbReference type="EMBL" id="MNCJ02000329">
    <property type="protein sequence ID" value="KAF5767399.1"/>
    <property type="molecule type" value="Genomic_DNA"/>
</dbReference>
<evidence type="ECO:0000313" key="3">
    <source>
        <dbReference type="Proteomes" id="UP000215914"/>
    </source>
</evidence>
<feature type="transmembrane region" description="Helical" evidence="1">
    <location>
        <begin position="58"/>
        <end position="76"/>
    </location>
</feature>
<evidence type="ECO:0008006" key="4">
    <source>
        <dbReference type="Google" id="ProtNLM"/>
    </source>
</evidence>
<name>A0A9K3E5R7_HELAN</name>
<accession>A0A9K3E5R7</accession>
<keyword evidence="1" id="KW-1133">Transmembrane helix</keyword>
<keyword evidence="3" id="KW-1185">Reference proteome</keyword>
<keyword evidence="1" id="KW-0812">Transmembrane</keyword>
<dbReference type="Gramene" id="mRNA:HanXRQr2_Chr14g0623911">
    <property type="protein sequence ID" value="CDS:HanXRQr2_Chr14g0623911.1"/>
    <property type="gene ID" value="HanXRQr2_Chr14g0623911"/>
</dbReference>
<organism evidence="2 3">
    <name type="scientific">Helianthus annuus</name>
    <name type="common">Common sunflower</name>
    <dbReference type="NCBI Taxonomy" id="4232"/>
    <lineage>
        <taxon>Eukaryota</taxon>
        <taxon>Viridiplantae</taxon>
        <taxon>Streptophyta</taxon>
        <taxon>Embryophyta</taxon>
        <taxon>Tracheophyta</taxon>
        <taxon>Spermatophyta</taxon>
        <taxon>Magnoliopsida</taxon>
        <taxon>eudicotyledons</taxon>
        <taxon>Gunneridae</taxon>
        <taxon>Pentapetalae</taxon>
        <taxon>asterids</taxon>
        <taxon>campanulids</taxon>
        <taxon>Asterales</taxon>
        <taxon>Asteraceae</taxon>
        <taxon>Asteroideae</taxon>
        <taxon>Heliantheae alliance</taxon>
        <taxon>Heliantheae</taxon>
        <taxon>Helianthus</taxon>
    </lineage>
</organism>
<reference evidence="2" key="2">
    <citation type="submission" date="2020-06" db="EMBL/GenBank/DDBJ databases">
        <title>Helianthus annuus Genome sequencing and assembly Release 2.</title>
        <authorList>
            <person name="Gouzy J."/>
            <person name="Langlade N."/>
            <person name="Munos S."/>
        </authorList>
    </citation>
    <scope>NUCLEOTIDE SEQUENCE</scope>
    <source>
        <tissue evidence="2">Leaves</tissue>
    </source>
</reference>
<protein>
    <recommendedName>
        <fullName evidence="4">Transmembrane protein</fullName>
    </recommendedName>
</protein>
<gene>
    <name evidence="2" type="ORF">HanXRQr2_Chr14g0623911</name>
</gene>
<reference evidence="2" key="1">
    <citation type="journal article" date="2017" name="Nature">
        <title>The sunflower genome provides insights into oil metabolism, flowering and Asterid evolution.</title>
        <authorList>
            <person name="Badouin H."/>
            <person name="Gouzy J."/>
            <person name="Grassa C.J."/>
            <person name="Murat F."/>
            <person name="Staton S.E."/>
            <person name="Cottret L."/>
            <person name="Lelandais-Briere C."/>
            <person name="Owens G.L."/>
            <person name="Carrere S."/>
            <person name="Mayjonade B."/>
            <person name="Legrand L."/>
            <person name="Gill N."/>
            <person name="Kane N.C."/>
            <person name="Bowers J.E."/>
            <person name="Hubner S."/>
            <person name="Bellec A."/>
            <person name="Berard A."/>
            <person name="Berges H."/>
            <person name="Blanchet N."/>
            <person name="Boniface M.C."/>
            <person name="Brunel D."/>
            <person name="Catrice O."/>
            <person name="Chaidir N."/>
            <person name="Claudel C."/>
            <person name="Donnadieu C."/>
            <person name="Faraut T."/>
            <person name="Fievet G."/>
            <person name="Helmstetter N."/>
            <person name="King M."/>
            <person name="Knapp S.J."/>
            <person name="Lai Z."/>
            <person name="Le Paslier M.C."/>
            <person name="Lippi Y."/>
            <person name="Lorenzon L."/>
            <person name="Mandel J.R."/>
            <person name="Marage G."/>
            <person name="Marchand G."/>
            <person name="Marquand E."/>
            <person name="Bret-Mestries E."/>
            <person name="Morien E."/>
            <person name="Nambeesan S."/>
            <person name="Nguyen T."/>
            <person name="Pegot-Espagnet P."/>
            <person name="Pouilly N."/>
            <person name="Raftis F."/>
            <person name="Sallet E."/>
            <person name="Schiex T."/>
            <person name="Thomas J."/>
            <person name="Vandecasteele C."/>
            <person name="Vares D."/>
            <person name="Vear F."/>
            <person name="Vautrin S."/>
            <person name="Crespi M."/>
            <person name="Mangin B."/>
            <person name="Burke J.M."/>
            <person name="Salse J."/>
            <person name="Munos S."/>
            <person name="Vincourt P."/>
            <person name="Rieseberg L.H."/>
            <person name="Langlade N.B."/>
        </authorList>
    </citation>
    <scope>NUCLEOTIDE SEQUENCE</scope>
    <source>
        <tissue evidence="2">Leaves</tissue>
    </source>
</reference>
<sequence>MKDTLRYCRYFELCDLIVKLVQQGVMIFKRQGSAGLLYGLHYVLAWVVLLFWNGHQSGLNYFGSGVAGSMLWKAHYGMGFKQQLLMMTRAHIISWGHGFLRLLKAQNWPDCPTKRTKFGISESGLIFKLRPNTRFLL</sequence>
<evidence type="ECO:0000256" key="1">
    <source>
        <dbReference type="SAM" id="Phobius"/>
    </source>
</evidence>
<dbReference type="Proteomes" id="UP000215914">
    <property type="component" value="Unassembled WGS sequence"/>
</dbReference>
<dbReference type="AlphaFoldDB" id="A0A9K3E5R7"/>